<dbReference type="EMBL" id="LAZR01000024">
    <property type="protein sequence ID" value="KKO04184.1"/>
    <property type="molecule type" value="Genomic_DNA"/>
</dbReference>
<proteinExistence type="predicted"/>
<accession>A0A0F9YI83</accession>
<organism evidence="2">
    <name type="scientific">marine sediment metagenome</name>
    <dbReference type="NCBI Taxonomy" id="412755"/>
    <lineage>
        <taxon>unclassified sequences</taxon>
        <taxon>metagenomes</taxon>
        <taxon>ecological metagenomes</taxon>
    </lineage>
</organism>
<evidence type="ECO:0000256" key="1">
    <source>
        <dbReference type="SAM" id="Phobius"/>
    </source>
</evidence>
<comment type="caution">
    <text evidence="2">The sequence shown here is derived from an EMBL/GenBank/DDBJ whole genome shotgun (WGS) entry which is preliminary data.</text>
</comment>
<evidence type="ECO:0008006" key="3">
    <source>
        <dbReference type="Google" id="ProtNLM"/>
    </source>
</evidence>
<dbReference type="AlphaFoldDB" id="A0A0F9YI83"/>
<reference evidence="2" key="1">
    <citation type="journal article" date="2015" name="Nature">
        <title>Complex archaea that bridge the gap between prokaryotes and eukaryotes.</title>
        <authorList>
            <person name="Spang A."/>
            <person name="Saw J.H."/>
            <person name="Jorgensen S.L."/>
            <person name="Zaremba-Niedzwiedzka K."/>
            <person name="Martijn J."/>
            <person name="Lind A.E."/>
            <person name="van Eijk R."/>
            <person name="Schleper C."/>
            <person name="Guy L."/>
            <person name="Ettema T.J."/>
        </authorList>
    </citation>
    <scope>NUCLEOTIDE SEQUENCE</scope>
</reference>
<gene>
    <name evidence="2" type="ORF">LCGC14_0090840</name>
</gene>
<sequence>MDYFIIAAAVAAGLYFHWWLFLRIRSWTDRDLALSMAGEDQAKRAYMRDKLAEAQRKGIKKRELEAWLKSAADAYGMTTPEQKD</sequence>
<keyword evidence="1" id="KW-1133">Transmembrane helix</keyword>
<protein>
    <recommendedName>
        <fullName evidence="3">30S ribosomal protein S3</fullName>
    </recommendedName>
</protein>
<keyword evidence="1" id="KW-0812">Transmembrane</keyword>
<keyword evidence="1" id="KW-0472">Membrane</keyword>
<evidence type="ECO:0000313" key="2">
    <source>
        <dbReference type="EMBL" id="KKO04184.1"/>
    </source>
</evidence>
<name>A0A0F9YI83_9ZZZZ</name>
<feature type="transmembrane region" description="Helical" evidence="1">
    <location>
        <begin position="6"/>
        <end position="22"/>
    </location>
</feature>